<name>A0A511XJJ0_9PROT</name>
<evidence type="ECO:0000313" key="2">
    <source>
        <dbReference type="Proteomes" id="UP000321746"/>
    </source>
</evidence>
<dbReference type="EMBL" id="BJYG01000016">
    <property type="protein sequence ID" value="GEN63091.1"/>
    <property type="molecule type" value="Genomic_DNA"/>
</dbReference>
<protein>
    <submittedName>
        <fullName evidence="1">Uncharacterized protein</fullName>
    </submittedName>
</protein>
<reference evidence="1 2" key="1">
    <citation type="submission" date="2019-07" db="EMBL/GenBank/DDBJ databases">
        <title>Whole genome shotgun sequence of Acetobacter oeni NBRC 105207.</title>
        <authorList>
            <person name="Hosoyama A."/>
            <person name="Uohara A."/>
            <person name="Ohji S."/>
            <person name="Ichikawa N."/>
        </authorList>
    </citation>
    <scope>NUCLEOTIDE SEQUENCE [LARGE SCALE GENOMIC DNA]</scope>
    <source>
        <strain evidence="1 2">NBRC 105207</strain>
    </source>
</reference>
<gene>
    <name evidence="1" type="ORF">AOE01nite_13150</name>
</gene>
<sequence>MAAESVGYAVLLTLIDAPIAWRVQFDTTLTEADVAILAPDECGAARILVLYPNDCEATGLTM</sequence>
<evidence type="ECO:0000313" key="1">
    <source>
        <dbReference type="EMBL" id="GEN63091.1"/>
    </source>
</evidence>
<accession>A0A511XJJ0</accession>
<dbReference type="Proteomes" id="UP000321746">
    <property type="component" value="Unassembled WGS sequence"/>
</dbReference>
<comment type="caution">
    <text evidence="1">The sequence shown here is derived from an EMBL/GenBank/DDBJ whole genome shotgun (WGS) entry which is preliminary data.</text>
</comment>
<organism evidence="1 2">
    <name type="scientific">Acetobacter oeni</name>
    <dbReference type="NCBI Taxonomy" id="304077"/>
    <lineage>
        <taxon>Bacteria</taxon>
        <taxon>Pseudomonadati</taxon>
        <taxon>Pseudomonadota</taxon>
        <taxon>Alphaproteobacteria</taxon>
        <taxon>Acetobacterales</taxon>
        <taxon>Acetobacteraceae</taxon>
        <taxon>Acetobacter</taxon>
    </lineage>
</organism>
<dbReference type="AlphaFoldDB" id="A0A511XJJ0"/>
<proteinExistence type="predicted"/>
<keyword evidence="2" id="KW-1185">Reference proteome</keyword>